<sequence length="266" mass="29601">MSKEGLVRRAEVVQHMRTAQSLELADPINSLDEEAAVEIRKTATRLPQLLCSIPAQDAVGNAEEVPQPCLSATDTVWMEGNLFAVEEVEEVTSPLDNVTDPEGNGTEVPQACLSATDTVWMEGNLFAVEEVEEVTSPLDNVTMAKAILERLVEMEFLDGALWTSPEIFQHFMSYLVAGTVAQLVPDQMTPTQQVTTLEEMVMEERLFSQKLPEPLRPKMFQEFGTWIGHTKLFCKAFPPMYDESIVAYGTIVTRPEGENFAVEDDV</sequence>
<keyword evidence="2" id="KW-1185">Reference proteome</keyword>
<organism evidence="1 2">
    <name type="scientific">Muraenolepis orangiensis</name>
    <name type="common">Patagonian moray cod</name>
    <dbReference type="NCBI Taxonomy" id="630683"/>
    <lineage>
        <taxon>Eukaryota</taxon>
        <taxon>Metazoa</taxon>
        <taxon>Chordata</taxon>
        <taxon>Craniata</taxon>
        <taxon>Vertebrata</taxon>
        <taxon>Euteleostomi</taxon>
        <taxon>Actinopterygii</taxon>
        <taxon>Neopterygii</taxon>
        <taxon>Teleostei</taxon>
        <taxon>Neoteleostei</taxon>
        <taxon>Acanthomorphata</taxon>
        <taxon>Zeiogadaria</taxon>
        <taxon>Gadariae</taxon>
        <taxon>Gadiformes</taxon>
        <taxon>Muraenolepidoidei</taxon>
        <taxon>Muraenolepididae</taxon>
        <taxon>Muraenolepis</taxon>
    </lineage>
</organism>
<dbReference type="EMBL" id="JANIIK010000114">
    <property type="protein sequence ID" value="KAJ3590760.1"/>
    <property type="molecule type" value="Genomic_DNA"/>
</dbReference>
<reference evidence="1" key="1">
    <citation type="submission" date="2022-07" db="EMBL/GenBank/DDBJ databases">
        <title>Chromosome-level genome of Muraenolepis orangiensis.</title>
        <authorList>
            <person name="Kim J."/>
        </authorList>
    </citation>
    <scope>NUCLEOTIDE SEQUENCE</scope>
    <source>
        <strain evidence="1">KU_S4_2022</strain>
        <tissue evidence="1">Muscle</tissue>
    </source>
</reference>
<dbReference type="Proteomes" id="UP001148018">
    <property type="component" value="Unassembled WGS sequence"/>
</dbReference>
<evidence type="ECO:0000313" key="2">
    <source>
        <dbReference type="Proteomes" id="UP001148018"/>
    </source>
</evidence>
<evidence type="ECO:0000313" key="1">
    <source>
        <dbReference type="EMBL" id="KAJ3590760.1"/>
    </source>
</evidence>
<accession>A0A9Q0DL96</accession>
<name>A0A9Q0DL96_9TELE</name>
<dbReference type="OrthoDB" id="8850346at2759"/>
<comment type="caution">
    <text evidence="1">The sequence shown here is derived from an EMBL/GenBank/DDBJ whole genome shotgun (WGS) entry which is preliminary data.</text>
</comment>
<proteinExistence type="predicted"/>
<gene>
    <name evidence="1" type="ORF">NHX12_008709</name>
</gene>
<protein>
    <submittedName>
        <fullName evidence="1">Uncharacterized protein</fullName>
    </submittedName>
</protein>
<dbReference type="AlphaFoldDB" id="A0A9Q0DL96"/>